<organism evidence="1 2">
    <name type="scientific">Tenacibaculum aiptasiae</name>
    <dbReference type="NCBI Taxonomy" id="426481"/>
    <lineage>
        <taxon>Bacteria</taxon>
        <taxon>Pseudomonadati</taxon>
        <taxon>Bacteroidota</taxon>
        <taxon>Flavobacteriia</taxon>
        <taxon>Flavobacteriales</taxon>
        <taxon>Flavobacteriaceae</taxon>
        <taxon>Tenacibaculum</taxon>
    </lineage>
</organism>
<dbReference type="InterPro" id="IPR016181">
    <property type="entry name" value="Acyl_CoA_acyltransferase"/>
</dbReference>
<evidence type="ECO:0000313" key="2">
    <source>
        <dbReference type="Proteomes" id="UP000467305"/>
    </source>
</evidence>
<protein>
    <recommendedName>
        <fullName evidence="3">GNAT family N-acetyltransferase</fullName>
    </recommendedName>
</protein>
<comment type="caution">
    <text evidence="1">The sequence shown here is derived from an EMBL/GenBank/DDBJ whole genome shotgun (WGS) entry which is preliminary data.</text>
</comment>
<name>A0A7J5A7U8_9FLAO</name>
<dbReference type="EMBL" id="WAAU01000031">
    <property type="protein sequence ID" value="KAB1153652.1"/>
    <property type="molecule type" value="Genomic_DNA"/>
</dbReference>
<dbReference type="Gene3D" id="3.40.630.30">
    <property type="match status" value="1"/>
</dbReference>
<gene>
    <name evidence="1" type="ORF">F7018_16435</name>
</gene>
<reference evidence="1 2" key="1">
    <citation type="submission" date="2019-09" db="EMBL/GenBank/DDBJ databases">
        <authorList>
            <person name="Cao W.R."/>
        </authorList>
    </citation>
    <scope>NUCLEOTIDE SEQUENCE [LARGE SCALE GENOMIC DNA]</scope>
    <source>
        <strain evidence="2">a4</strain>
    </source>
</reference>
<evidence type="ECO:0000313" key="1">
    <source>
        <dbReference type="EMBL" id="KAB1153652.1"/>
    </source>
</evidence>
<keyword evidence="2" id="KW-1185">Reference proteome</keyword>
<sequence length="216" mass="24813">MILTKNYLERLTTNEVYNLSKFVVEENFNHHSVNDDLENIKKDILSVYNEELKYGQNSKIFVSKDDYGNISGSIRVLKWNYLDKLPIETLFGINPLMYIEDRPFNEIWHIGRFAIKKGINDSNLFKKLMVCAIAPICNNIENIAFAECDNKLLRIMSLLGIKAEVVGRPINYLGSETIPVSFSHAGLIDFYNKNKHLVLNQSLLDGKGVIENYTFV</sequence>
<proteinExistence type="predicted"/>
<dbReference type="SUPFAM" id="SSF55729">
    <property type="entry name" value="Acyl-CoA N-acyltransferases (Nat)"/>
    <property type="match status" value="1"/>
</dbReference>
<dbReference type="Proteomes" id="UP000467305">
    <property type="component" value="Unassembled WGS sequence"/>
</dbReference>
<dbReference type="RefSeq" id="WP_150901191.1">
    <property type="nucleotide sequence ID" value="NZ_WAAU01000031.1"/>
</dbReference>
<evidence type="ECO:0008006" key="3">
    <source>
        <dbReference type="Google" id="ProtNLM"/>
    </source>
</evidence>
<dbReference type="OrthoDB" id="1160046at2"/>
<dbReference type="AlphaFoldDB" id="A0A7J5A7U8"/>
<accession>A0A7J5A7U8</accession>